<comment type="caution">
    <text evidence="1">The sequence shown here is derived from an EMBL/GenBank/DDBJ whole genome shotgun (WGS) entry which is preliminary data.</text>
</comment>
<evidence type="ECO:0000313" key="1">
    <source>
        <dbReference type="EMBL" id="MCJ2544344.1"/>
    </source>
</evidence>
<gene>
    <name evidence="1" type="ORF">JX360_15765</name>
</gene>
<proteinExistence type="predicted"/>
<dbReference type="RefSeq" id="WP_244352821.1">
    <property type="nucleotide sequence ID" value="NZ_JAFIRA010000059.1"/>
</dbReference>
<protein>
    <submittedName>
        <fullName evidence="1">Uncharacterized protein</fullName>
    </submittedName>
</protein>
<name>A0ABT0CEY3_THEVL</name>
<accession>A0ABT0CEY3</accession>
<organism evidence="1 2">
    <name type="scientific">Thermostichus vulcanus str. 'Rupite'</name>
    <dbReference type="NCBI Taxonomy" id="2813851"/>
    <lineage>
        <taxon>Bacteria</taxon>
        <taxon>Bacillati</taxon>
        <taxon>Cyanobacteriota</taxon>
        <taxon>Cyanophyceae</taxon>
        <taxon>Thermostichales</taxon>
        <taxon>Thermostichaceae</taxon>
        <taxon>Thermostichus</taxon>
    </lineage>
</organism>
<dbReference type="EMBL" id="JAFIRA010000059">
    <property type="protein sequence ID" value="MCJ2544344.1"/>
    <property type="molecule type" value="Genomic_DNA"/>
</dbReference>
<keyword evidence="2" id="KW-1185">Reference proteome</keyword>
<sequence>MSEPSSCASLLYHEFTKYSPEGLARNTRQLDWSRQPQPYKDYPAGVGTTLALRTHLQQGGPEPESQP</sequence>
<reference evidence="1" key="1">
    <citation type="submission" date="2021-02" db="EMBL/GenBank/DDBJ databases">
        <title>The CRISPR/cas machinery reduction and long-range gene transfer in the hot spring cyanobacterium Synechococcus.</title>
        <authorList>
            <person name="Dvorak P."/>
            <person name="Jahodarova E."/>
            <person name="Hasler P."/>
            <person name="Poulickova A."/>
        </authorList>
    </citation>
    <scope>NUCLEOTIDE SEQUENCE</scope>
    <source>
        <strain evidence="1">Rupite</strain>
    </source>
</reference>
<evidence type="ECO:0000313" key="2">
    <source>
        <dbReference type="Proteomes" id="UP000830835"/>
    </source>
</evidence>
<dbReference type="Proteomes" id="UP000830835">
    <property type="component" value="Unassembled WGS sequence"/>
</dbReference>